<keyword evidence="1" id="KW-0812">Transmembrane</keyword>
<dbReference type="EMBL" id="AJWZ01008583">
    <property type="protein sequence ID" value="EKC53706.1"/>
    <property type="molecule type" value="Genomic_DNA"/>
</dbReference>
<evidence type="ECO:0000256" key="1">
    <source>
        <dbReference type="SAM" id="Phobius"/>
    </source>
</evidence>
<comment type="caution">
    <text evidence="2">The sequence shown here is derived from an EMBL/GenBank/DDBJ whole genome shotgun (WGS) entry which is preliminary data.</text>
</comment>
<keyword evidence="1" id="KW-0472">Membrane</keyword>
<protein>
    <recommendedName>
        <fullName evidence="3">Protein lplB</fullName>
    </recommendedName>
</protein>
<name>K1T2H5_9ZZZZ</name>
<dbReference type="AlphaFoldDB" id="K1T2H5"/>
<feature type="non-terminal residue" evidence="2">
    <location>
        <position position="1"/>
    </location>
</feature>
<keyword evidence="1" id="KW-1133">Transmembrane helix</keyword>
<evidence type="ECO:0008006" key="3">
    <source>
        <dbReference type="Google" id="ProtNLM"/>
    </source>
</evidence>
<gene>
    <name evidence="2" type="ORF">OBE_12457</name>
</gene>
<evidence type="ECO:0000313" key="2">
    <source>
        <dbReference type="EMBL" id="EKC53706.1"/>
    </source>
</evidence>
<feature type="transmembrane region" description="Helical" evidence="1">
    <location>
        <begin position="6"/>
        <end position="27"/>
    </location>
</feature>
<sequence>LGSGNYSYATAVGLFQGVINLVLLTVANKVSSWLTGSGLW</sequence>
<reference evidence="2" key="1">
    <citation type="journal article" date="2013" name="Environ. Microbiol.">
        <title>Microbiota from the distal guts of lean and obese adolescents exhibit partial functional redundancy besides clear differences in community structure.</title>
        <authorList>
            <person name="Ferrer M."/>
            <person name="Ruiz A."/>
            <person name="Lanza F."/>
            <person name="Haange S.B."/>
            <person name="Oberbach A."/>
            <person name="Till H."/>
            <person name="Bargiela R."/>
            <person name="Campoy C."/>
            <person name="Segura M.T."/>
            <person name="Richter M."/>
            <person name="von Bergen M."/>
            <person name="Seifert J."/>
            <person name="Suarez A."/>
        </authorList>
    </citation>
    <scope>NUCLEOTIDE SEQUENCE</scope>
</reference>
<accession>K1T2H5</accession>
<proteinExistence type="predicted"/>
<organism evidence="2">
    <name type="scientific">human gut metagenome</name>
    <dbReference type="NCBI Taxonomy" id="408170"/>
    <lineage>
        <taxon>unclassified sequences</taxon>
        <taxon>metagenomes</taxon>
        <taxon>organismal metagenomes</taxon>
    </lineage>
</organism>